<name>A0ACD3AJQ7_9AGAR</name>
<gene>
    <name evidence="1" type="ORF">BDN72DRAFT_900260</name>
</gene>
<evidence type="ECO:0000313" key="1">
    <source>
        <dbReference type="EMBL" id="TFK65961.1"/>
    </source>
</evidence>
<accession>A0ACD3AJQ7</accession>
<dbReference type="EMBL" id="ML208420">
    <property type="protein sequence ID" value="TFK65961.1"/>
    <property type="molecule type" value="Genomic_DNA"/>
</dbReference>
<organism evidence="1 2">
    <name type="scientific">Pluteus cervinus</name>
    <dbReference type="NCBI Taxonomy" id="181527"/>
    <lineage>
        <taxon>Eukaryota</taxon>
        <taxon>Fungi</taxon>
        <taxon>Dikarya</taxon>
        <taxon>Basidiomycota</taxon>
        <taxon>Agaricomycotina</taxon>
        <taxon>Agaricomycetes</taxon>
        <taxon>Agaricomycetidae</taxon>
        <taxon>Agaricales</taxon>
        <taxon>Pluteineae</taxon>
        <taxon>Pluteaceae</taxon>
        <taxon>Pluteus</taxon>
    </lineage>
</organism>
<evidence type="ECO:0000313" key="2">
    <source>
        <dbReference type="Proteomes" id="UP000308600"/>
    </source>
</evidence>
<proteinExistence type="predicted"/>
<sequence length="550" mass="60907">MTSNSSYASPPELPAGIVVVLVVAATLFIIFLWFYLSPLYKDKNVLKPRFKLFSRHDLEASNTGATNICPDPTLPLVVVDGHHQYRLLTLLPGEPRASVAAGRSDHHNPRDARQKQGWSWQTFDTAQSSSSSNRNRSTLVSLDSDWCSEVTIRAEEDVNARREWKMKYWRAREKQHELNEEKRHQEADKTPKAQFDFSMVSEEDRVCLFAYQSESGQSTPNVLSPKQPLRSPPTIGPVKNPRIRTLLPNTAFSRSPHLNYSRALAGNSPPTTTLNTRLGIGYGYERQVLDNASPLGPPFGGSANICAYTQQFQEPPPAYQSPILGGIPARQDRSVGTPTPMPLKPNTLARALVRTPTQTRPTNPFLPPEEVMERSKVNDRSDARTPLVDTLAVPAVNEGQEFLEASRSRSCPNFSGIFDDLSHFDQVPTSTPFRRDEKQWLLSSGDYLDDAEPNITAISSIGSRLYDIHIEASIRDEDTSGLEYPPSRGTALKGSAHAGGAGGIVKRFSSTSDLTGFFAKGRKTFAGYKPFNPFVKAMGRSNVQVDDTSE</sequence>
<reference evidence="1 2" key="1">
    <citation type="journal article" date="2019" name="Nat. Ecol. Evol.">
        <title>Megaphylogeny resolves global patterns of mushroom evolution.</title>
        <authorList>
            <person name="Varga T."/>
            <person name="Krizsan K."/>
            <person name="Foldi C."/>
            <person name="Dima B."/>
            <person name="Sanchez-Garcia M."/>
            <person name="Sanchez-Ramirez S."/>
            <person name="Szollosi G.J."/>
            <person name="Szarkandi J.G."/>
            <person name="Papp V."/>
            <person name="Albert L."/>
            <person name="Andreopoulos W."/>
            <person name="Angelini C."/>
            <person name="Antonin V."/>
            <person name="Barry K.W."/>
            <person name="Bougher N.L."/>
            <person name="Buchanan P."/>
            <person name="Buyck B."/>
            <person name="Bense V."/>
            <person name="Catcheside P."/>
            <person name="Chovatia M."/>
            <person name="Cooper J."/>
            <person name="Damon W."/>
            <person name="Desjardin D."/>
            <person name="Finy P."/>
            <person name="Geml J."/>
            <person name="Haridas S."/>
            <person name="Hughes K."/>
            <person name="Justo A."/>
            <person name="Karasinski D."/>
            <person name="Kautmanova I."/>
            <person name="Kiss B."/>
            <person name="Kocsube S."/>
            <person name="Kotiranta H."/>
            <person name="LaButti K.M."/>
            <person name="Lechner B.E."/>
            <person name="Liimatainen K."/>
            <person name="Lipzen A."/>
            <person name="Lukacs Z."/>
            <person name="Mihaltcheva S."/>
            <person name="Morgado L.N."/>
            <person name="Niskanen T."/>
            <person name="Noordeloos M.E."/>
            <person name="Ohm R.A."/>
            <person name="Ortiz-Santana B."/>
            <person name="Ovrebo C."/>
            <person name="Racz N."/>
            <person name="Riley R."/>
            <person name="Savchenko A."/>
            <person name="Shiryaev A."/>
            <person name="Soop K."/>
            <person name="Spirin V."/>
            <person name="Szebenyi C."/>
            <person name="Tomsovsky M."/>
            <person name="Tulloss R.E."/>
            <person name="Uehling J."/>
            <person name="Grigoriev I.V."/>
            <person name="Vagvolgyi C."/>
            <person name="Papp T."/>
            <person name="Martin F.M."/>
            <person name="Miettinen O."/>
            <person name="Hibbett D.S."/>
            <person name="Nagy L.G."/>
        </authorList>
    </citation>
    <scope>NUCLEOTIDE SEQUENCE [LARGE SCALE GENOMIC DNA]</scope>
    <source>
        <strain evidence="1 2">NL-1719</strain>
    </source>
</reference>
<dbReference type="Proteomes" id="UP000308600">
    <property type="component" value="Unassembled WGS sequence"/>
</dbReference>
<keyword evidence="2" id="KW-1185">Reference proteome</keyword>
<protein>
    <submittedName>
        <fullName evidence="1">Uncharacterized protein</fullName>
    </submittedName>
</protein>